<feature type="zinc finger region" description="C3H1-type" evidence="5">
    <location>
        <begin position="67"/>
        <end position="102"/>
    </location>
</feature>
<reference evidence="8" key="1">
    <citation type="submission" date="2023-10" db="EMBL/GenBank/DDBJ databases">
        <authorList>
            <person name="Chen Y."/>
            <person name="Shah S."/>
            <person name="Dougan E. K."/>
            <person name="Thang M."/>
            <person name="Chan C."/>
        </authorList>
    </citation>
    <scope>NUCLEOTIDE SEQUENCE [LARGE SCALE GENOMIC DNA]</scope>
</reference>
<evidence type="ECO:0000256" key="1">
    <source>
        <dbReference type="ARBA" id="ARBA00022723"/>
    </source>
</evidence>
<evidence type="ECO:0000259" key="7">
    <source>
        <dbReference type="PROSITE" id="PS50103"/>
    </source>
</evidence>
<feature type="region of interest" description="Disordered" evidence="6">
    <location>
        <begin position="214"/>
        <end position="252"/>
    </location>
</feature>
<dbReference type="InterPro" id="IPR000571">
    <property type="entry name" value="Znf_CCCH"/>
</dbReference>
<dbReference type="InterPro" id="IPR057444">
    <property type="entry name" value="Znf-CCCH_AtC3H23-like"/>
</dbReference>
<feature type="compositionally biased region" description="Low complexity" evidence="6">
    <location>
        <begin position="217"/>
        <end position="237"/>
    </location>
</feature>
<feature type="region of interest" description="Disordered" evidence="6">
    <location>
        <begin position="269"/>
        <end position="300"/>
    </location>
</feature>
<evidence type="ECO:0000256" key="2">
    <source>
        <dbReference type="ARBA" id="ARBA00022771"/>
    </source>
</evidence>
<feature type="non-terminal residue" evidence="8">
    <location>
        <position position="1"/>
    </location>
</feature>
<comment type="caution">
    <text evidence="8">The sequence shown here is derived from an EMBL/GenBank/DDBJ whole genome shotgun (WGS) entry which is preliminary data.</text>
</comment>
<dbReference type="InterPro" id="IPR045234">
    <property type="entry name" value="Unkempt-like"/>
</dbReference>
<accession>A0ABN9U6N9</accession>
<dbReference type="PANTHER" id="PTHR14493:SF50">
    <property type="entry name" value="RING FINGER PROTEIN UNKEMPT"/>
    <property type="match status" value="1"/>
</dbReference>
<keyword evidence="1 5" id="KW-0479">Metal-binding</keyword>
<feature type="region of interest" description="Disordered" evidence="6">
    <location>
        <begin position="408"/>
        <end position="436"/>
    </location>
</feature>
<dbReference type="Pfam" id="PF25512">
    <property type="entry name" value="zf-CCCH_AtC3H23"/>
    <property type="match status" value="1"/>
</dbReference>
<keyword evidence="9" id="KW-1185">Reference proteome</keyword>
<evidence type="ECO:0000313" key="9">
    <source>
        <dbReference type="Proteomes" id="UP001189429"/>
    </source>
</evidence>
<organism evidence="8 9">
    <name type="scientific">Prorocentrum cordatum</name>
    <dbReference type="NCBI Taxonomy" id="2364126"/>
    <lineage>
        <taxon>Eukaryota</taxon>
        <taxon>Sar</taxon>
        <taxon>Alveolata</taxon>
        <taxon>Dinophyceae</taxon>
        <taxon>Prorocentrales</taxon>
        <taxon>Prorocentraceae</taxon>
        <taxon>Prorocentrum</taxon>
    </lineage>
</organism>
<gene>
    <name evidence="8" type="ORF">PCOR1329_LOCUS45371</name>
</gene>
<keyword evidence="3 5" id="KW-0862">Zinc</keyword>
<evidence type="ECO:0000256" key="5">
    <source>
        <dbReference type="PROSITE-ProRule" id="PRU00723"/>
    </source>
</evidence>
<keyword evidence="4" id="KW-0238">DNA-binding</keyword>
<feature type="compositionally biased region" description="Low complexity" evidence="6">
    <location>
        <begin position="282"/>
        <end position="294"/>
    </location>
</feature>
<dbReference type="EMBL" id="CAUYUJ010015456">
    <property type="protein sequence ID" value="CAK0854173.1"/>
    <property type="molecule type" value="Genomic_DNA"/>
</dbReference>
<feature type="domain" description="C3H1-type" evidence="7">
    <location>
        <begin position="67"/>
        <end position="102"/>
    </location>
</feature>
<dbReference type="Gene3D" id="3.30.1370.210">
    <property type="match status" value="1"/>
</dbReference>
<evidence type="ECO:0000256" key="3">
    <source>
        <dbReference type="ARBA" id="ARBA00022833"/>
    </source>
</evidence>
<evidence type="ECO:0000256" key="4">
    <source>
        <dbReference type="ARBA" id="ARBA00023125"/>
    </source>
</evidence>
<dbReference type="PROSITE" id="PS50103">
    <property type="entry name" value="ZF_C3H1"/>
    <property type="match status" value="1"/>
</dbReference>
<protein>
    <recommendedName>
        <fullName evidence="7">C3H1-type domain-containing protein</fullName>
    </recommendedName>
</protein>
<sequence length="436" mass="46367">AFAHSRDEIRLPLLTLEEEDQRPAALSNEFFTHRFKTLWCPIGVQHDWQTCVYAHNYQDARRHPGIGYGPRPCPHWKRQETSLEYSERCPHGVRCPFSHGAKEQLYHPAYFKTVTCQDSPNASCPRGQLCAFWHKRSQQRPRPTARDEYKYKAPICEDKLGAHLQQEFLTPPFKLLNALHASMQAMSCGPCDGSQDVLVCMPCDSSQGAPLQEWGRQACGPTGAATPTTQATQSPATDSDEAGSAVGSDKAIPAQDEDGADAVVFGSFSGADVGAAPPPTDQGPGAWQAQAGGPEDPGGGMVGLGPPWSAQVCFGDAQVVPAFAPGTGDCGGSAQVLFYAQVPHQQAHQFAMAPAAPPVACAPEAAYEIMVPVGAVGEVVPGEGACAVPQLGEAAALMHGSFARFQGQAGAVQTSDDDDDDDLEVPARGRPRALSH</sequence>
<evidence type="ECO:0000313" key="8">
    <source>
        <dbReference type="EMBL" id="CAK0854173.1"/>
    </source>
</evidence>
<dbReference type="PANTHER" id="PTHR14493">
    <property type="entry name" value="UNKEMPT FAMILY MEMBER"/>
    <property type="match status" value="1"/>
</dbReference>
<name>A0ABN9U6N9_9DINO</name>
<dbReference type="Proteomes" id="UP001189429">
    <property type="component" value="Unassembled WGS sequence"/>
</dbReference>
<feature type="compositionally biased region" description="Acidic residues" evidence="6">
    <location>
        <begin position="415"/>
        <end position="424"/>
    </location>
</feature>
<keyword evidence="2 5" id="KW-0863">Zinc-finger</keyword>
<proteinExistence type="predicted"/>
<evidence type="ECO:0000256" key="6">
    <source>
        <dbReference type="SAM" id="MobiDB-lite"/>
    </source>
</evidence>